<proteinExistence type="inferred from homology"/>
<keyword evidence="3 5" id="KW-0378">Hydrolase</keyword>
<evidence type="ECO:0000256" key="2">
    <source>
        <dbReference type="ARBA" id="ARBA00022670"/>
    </source>
</evidence>
<dbReference type="PANTHER" id="PTHR43806">
    <property type="entry name" value="PEPTIDASE S8"/>
    <property type="match status" value="1"/>
</dbReference>
<evidence type="ECO:0000256" key="5">
    <source>
        <dbReference type="PROSITE-ProRule" id="PRU01240"/>
    </source>
</evidence>
<keyword evidence="4 5" id="KW-0720">Serine protease</keyword>
<sequence length="663" mass="72093">MKRIATLVLILIATTGIAQVKMSRYLVELTDKKGTPYTLSDPSAYLSAKSITRRINQTRPFDSTDLPVNPAYIQALRNVPYVIRVINNSKWLNQVLVQIDTTSWITINSALAGINALPFVKKASSVGKRESTNSISNILTNNSVQAPVAVNQEYGPTGSTTAFNYGSMYNQIHIHNADFMHNLGFSGRGMTIAVIDGGFRNYLNNPVFDSVRLQGRILGTWDYVTNEASVNEDIPHGANVLSLLASNWPGVLVGTAPHASYYLLRTENDTTEYPVEEQNWAVAAEFADSAGVDMISTSLGYNHFDDASYDHSYAQRNGNTSMITRAADLAAKKGILVVVAAGNDGRLSDDTKYISCPADADSVLTIGSIDVNGNIASSSSWGPNGAGLLKPNVVAVGENAVITNYITGLPYSGSGTSYACPNMAGMVACLWQMFPELSNMQVINAVQQSASKSANPDFRFGYGIPNFKKAIPLLTKQFASASVEFNNCIVSVSWKSKDDTSSVYTLQRKLPGETGYSTLSQINAASGAFTTKSYNYNDTLKTAGAGPMQYRILQTMRSVDTTIEIANLQQNNTAVCFPDNTLMVMPSPFDQQLLVVLNTPEAIPNMGIKITDMMGRVMFTQKANKPAGYFSTSVITTGWNTGIYEVTLYNNDKRMYGRKVLKK</sequence>
<keyword evidence="8" id="KW-1185">Reference proteome</keyword>
<dbReference type="PRINTS" id="PR00723">
    <property type="entry name" value="SUBTILISIN"/>
</dbReference>
<evidence type="ECO:0000256" key="4">
    <source>
        <dbReference type="ARBA" id="ARBA00022825"/>
    </source>
</evidence>
<dbReference type="PANTHER" id="PTHR43806:SF67">
    <property type="entry name" value="EGF-LIKE DOMAIN-CONTAINING PROTEIN"/>
    <property type="match status" value="1"/>
</dbReference>
<gene>
    <name evidence="7" type="ORF">J7I42_14605</name>
</gene>
<dbReference type="InterPro" id="IPR036852">
    <property type="entry name" value="Peptidase_S8/S53_dom_sf"/>
</dbReference>
<dbReference type="Gene3D" id="3.40.50.200">
    <property type="entry name" value="Peptidase S8/S53 domain"/>
    <property type="match status" value="1"/>
</dbReference>
<dbReference type="InterPro" id="IPR000209">
    <property type="entry name" value="Peptidase_S8/S53_dom"/>
</dbReference>
<feature type="active site" description="Charge relay system" evidence="5">
    <location>
        <position position="196"/>
    </location>
</feature>
<evidence type="ECO:0000256" key="1">
    <source>
        <dbReference type="ARBA" id="ARBA00011073"/>
    </source>
</evidence>
<dbReference type="NCBIfam" id="TIGR04183">
    <property type="entry name" value="Por_Secre_tail"/>
    <property type="match status" value="1"/>
</dbReference>
<feature type="active site" description="Charge relay system" evidence="5">
    <location>
        <position position="236"/>
    </location>
</feature>
<evidence type="ECO:0000259" key="6">
    <source>
        <dbReference type="Pfam" id="PF00082"/>
    </source>
</evidence>
<dbReference type="EMBL" id="JAGHKO010000003">
    <property type="protein sequence ID" value="MBO9201510.1"/>
    <property type="molecule type" value="Genomic_DNA"/>
</dbReference>
<dbReference type="InterPro" id="IPR026444">
    <property type="entry name" value="Secre_tail"/>
</dbReference>
<evidence type="ECO:0000256" key="3">
    <source>
        <dbReference type="ARBA" id="ARBA00022801"/>
    </source>
</evidence>
<dbReference type="InterPro" id="IPR023828">
    <property type="entry name" value="Peptidase_S8_Ser-AS"/>
</dbReference>
<feature type="domain" description="Peptidase S8/S53" evidence="6">
    <location>
        <begin position="187"/>
        <end position="463"/>
    </location>
</feature>
<dbReference type="Pfam" id="PF00082">
    <property type="entry name" value="Peptidase_S8"/>
    <property type="match status" value="1"/>
</dbReference>
<dbReference type="PROSITE" id="PS00138">
    <property type="entry name" value="SUBTILASE_SER"/>
    <property type="match status" value="1"/>
</dbReference>
<feature type="active site" description="Charge relay system" evidence="5">
    <location>
        <position position="417"/>
    </location>
</feature>
<dbReference type="InterPro" id="IPR015500">
    <property type="entry name" value="Peptidase_S8_subtilisin-rel"/>
</dbReference>
<dbReference type="PROSITE" id="PS51892">
    <property type="entry name" value="SUBTILASE"/>
    <property type="match status" value="1"/>
</dbReference>
<dbReference type="SUPFAM" id="SSF52743">
    <property type="entry name" value="Subtilisin-like"/>
    <property type="match status" value="1"/>
</dbReference>
<accession>A0ABS3YUF1</accession>
<protein>
    <submittedName>
        <fullName evidence="7">S8 family peptidase</fullName>
    </submittedName>
</protein>
<reference evidence="7 8" key="1">
    <citation type="submission" date="2021-03" db="EMBL/GenBank/DDBJ databases">
        <title>Assistant Professor.</title>
        <authorList>
            <person name="Huq M.A."/>
        </authorList>
    </citation>
    <scope>NUCLEOTIDE SEQUENCE [LARGE SCALE GENOMIC DNA]</scope>
    <source>
        <strain evidence="7 8">MAH-29</strain>
    </source>
</reference>
<dbReference type="Proteomes" id="UP000677244">
    <property type="component" value="Unassembled WGS sequence"/>
</dbReference>
<comment type="caution">
    <text evidence="7">The sequence shown here is derived from an EMBL/GenBank/DDBJ whole genome shotgun (WGS) entry which is preliminary data.</text>
</comment>
<dbReference type="InterPro" id="IPR050131">
    <property type="entry name" value="Peptidase_S8_subtilisin-like"/>
</dbReference>
<organism evidence="7 8">
    <name type="scientific">Niastella soli</name>
    <dbReference type="NCBI Taxonomy" id="2821487"/>
    <lineage>
        <taxon>Bacteria</taxon>
        <taxon>Pseudomonadati</taxon>
        <taxon>Bacteroidota</taxon>
        <taxon>Chitinophagia</taxon>
        <taxon>Chitinophagales</taxon>
        <taxon>Chitinophagaceae</taxon>
        <taxon>Niastella</taxon>
    </lineage>
</organism>
<comment type="similarity">
    <text evidence="1 5">Belongs to the peptidase S8 family.</text>
</comment>
<evidence type="ECO:0000313" key="8">
    <source>
        <dbReference type="Proteomes" id="UP000677244"/>
    </source>
</evidence>
<keyword evidence="2 5" id="KW-0645">Protease</keyword>
<evidence type="ECO:0000313" key="7">
    <source>
        <dbReference type="EMBL" id="MBO9201510.1"/>
    </source>
</evidence>
<dbReference type="RefSeq" id="WP_209139563.1">
    <property type="nucleotide sequence ID" value="NZ_JAGHKO010000003.1"/>
</dbReference>
<name>A0ABS3YUF1_9BACT</name>